<proteinExistence type="inferred from homology"/>
<comment type="caution">
    <text evidence="4">The sequence shown here is derived from an EMBL/GenBank/DDBJ whole genome shotgun (WGS) entry which is preliminary data.</text>
</comment>
<accession>A0A7J6F4N0</accession>
<evidence type="ECO:0000313" key="5">
    <source>
        <dbReference type="Proteomes" id="UP000525078"/>
    </source>
</evidence>
<dbReference type="Gene3D" id="3.30.559.10">
    <property type="entry name" value="Chloramphenicol acetyltransferase-like domain"/>
    <property type="match status" value="2"/>
</dbReference>
<dbReference type="GO" id="GO:0016746">
    <property type="term" value="F:acyltransferase activity"/>
    <property type="evidence" value="ECO:0007669"/>
    <property type="project" value="UniProtKB-KW"/>
</dbReference>
<dbReference type="PANTHER" id="PTHR31623:SF122">
    <property type="entry name" value="HXXXD-TYPE ACYL-TRANSFERASE FAMILY PROTEIN"/>
    <property type="match status" value="1"/>
</dbReference>
<protein>
    <recommendedName>
        <fullName evidence="6">Transferase</fullName>
    </recommendedName>
</protein>
<dbReference type="AlphaFoldDB" id="A0A7J6F4N0"/>
<gene>
    <name evidence="4" type="ORF">F8388_007505</name>
</gene>
<dbReference type="InterPro" id="IPR023213">
    <property type="entry name" value="CAT-like_dom_sf"/>
</dbReference>
<evidence type="ECO:0000256" key="2">
    <source>
        <dbReference type="ARBA" id="ARBA00022679"/>
    </source>
</evidence>
<dbReference type="Pfam" id="PF02458">
    <property type="entry name" value="Transferase"/>
    <property type="match status" value="1"/>
</dbReference>
<organism evidence="4 5">
    <name type="scientific">Cannabis sativa</name>
    <name type="common">Hemp</name>
    <name type="synonym">Marijuana</name>
    <dbReference type="NCBI Taxonomy" id="3483"/>
    <lineage>
        <taxon>Eukaryota</taxon>
        <taxon>Viridiplantae</taxon>
        <taxon>Streptophyta</taxon>
        <taxon>Embryophyta</taxon>
        <taxon>Tracheophyta</taxon>
        <taxon>Spermatophyta</taxon>
        <taxon>Magnoliopsida</taxon>
        <taxon>eudicotyledons</taxon>
        <taxon>Gunneridae</taxon>
        <taxon>Pentapetalae</taxon>
        <taxon>rosids</taxon>
        <taxon>fabids</taxon>
        <taxon>Rosales</taxon>
        <taxon>Cannabaceae</taxon>
        <taxon>Cannabis</taxon>
    </lineage>
</organism>
<reference evidence="4 5" key="1">
    <citation type="journal article" date="2020" name="bioRxiv">
        <title>Sequence and annotation of 42 cannabis genomes reveals extensive copy number variation in cannabinoid synthesis and pathogen resistance genes.</title>
        <authorList>
            <person name="Mckernan K.J."/>
            <person name="Helbert Y."/>
            <person name="Kane L.T."/>
            <person name="Ebling H."/>
            <person name="Zhang L."/>
            <person name="Liu B."/>
            <person name="Eaton Z."/>
            <person name="Mclaughlin S."/>
            <person name="Kingan S."/>
            <person name="Baybayan P."/>
            <person name="Concepcion G."/>
            <person name="Jordan M."/>
            <person name="Riva A."/>
            <person name="Barbazuk W."/>
            <person name="Harkins T."/>
        </authorList>
    </citation>
    <scope>NUCLEOTIDE SEQUENCE [LARGE SCALE GENOMIC DNA]</scope>
    <source>
        <strain evidence="5">cv. Jamaican Lion 4</strain>
        <tissue evidence="4">Leaf</tissue>
    </source>
</reference>
<dbReference type="EMBL" id="JAATIP010000158">
    <property type="protein sequence ID" value="KAF4365672.1"/>
    <property type="molecule type" value="Genomic_DNA"/>
</dbReference>
<evidence type="ECO:0000256" key="1">
    <source>
        <dbReference type="ARBA" id="ARBA00009861"/>
    </source>
</evidence>
<keyword evidence="2" id="KW-0808">Transferase</keyword>
<keyword evidence="3" id="KW-0012">Acyltransferase</keyword>
<dbReference type="Proteomes" id="UP000525078">
    <property type="component" value="Unassembled WGS sequence"/>
</dbReference>
<sequence>MDAMEVEILSREFVKPSNPTPDHLRDYKLCLLDQFIPEMHCALTLFYSASDSQFLQSDQDDNKNYCRILKKSLSDTLTDFYPIAGRFKDSSTIDCNDCGACVVEARINSNLSDFLTTVNQSKDIQTILGKSIPILDSETMELASKCMLIAQITVFNCGGVSISFCLEHRFCDFASVMVFLKSWSARARSGGGSGEIVLPDFVGSKFLPPQNMPPLPPPPHQNAIQNRKITRLIFESSKISALKSKYLAESSSDHQNKKISGVEVVVGLIVKSAISATQSTKSLLLQVVKLRMSGTTEPPLSENAMGNFAWLVPVMINKEEENHELITSNIKRETTSFMDEKVKRKIKGDEEGIGEVFKLAKERGEIMRSVANVDTYWCSTWCGSGVYGLNFGWGNPVWVSSGFVSPVNLIIIEDTKCGEGIQAWVSLDQNVMAIFEQDHELLSFASLNPTIN</sequence>
<comment type="similarity">
    <text evidence="1">Belongs to the plant acyltransferase family.</text>
</comment>
<evidence type="ECO:0008006" key="6">
    <source>
        <dbReference type="Google" id="ProtNLM"/>
    </source>
</evidence>
<evidence type="ECO:0000313" key="4">
    <source>
        <dbReference type="EMBL" id="KAF4365672.1"/>
    </source>
</evidence>
<name>A0A7J6F4N0_CANSA</name>
<evidence type="ECO:0000256" key="3">
    <source>
        <dbReference type="ARBA" id="ARBA00023315"/>
    </source>
</evidence>
<dbReference type="PANTHER" id="PTHR31623">
    <property type="entry name" value="F21J9.9"/>
    <property type="match status" value="1"/>
</dbReference>